<gene>
    <name evidence="8" type="ORF">EDD80_101128</name>
</gene>
<comment type="caution">
    <text evidence="8">The sequence shown here is derived from an EMBL/GenBank/DDBJ whole genome shotgun (WGS) entry which is preliminary data.</text>
</comment>
<evidence type="ECO:0000313" key="9">
    <source>
        <dbReference type="Proteomes" id="UP000295807"/>
    </source>
</evidence>
<evidence type="ECO:0000256" key="1">
    <source>
        <dbReference type="ARBA" id="ARBA00004442"/>
    </source>
</evidence>
<keyword evidence="9" id="KW-1185">Reference proteome</keyword>
<dbReference type="AlphaFoldDB" id="A0A4R3KX04"/>
<evidence type="ECO:0000313" key="8">
    <source>
        <dbReference type="EMBL" id="TCS89931.1"/>
    </source>
</evidence>
<dbReference type="PROSITE" id="PS51257">
    <property type="entry name" value="PROKAR_LIPOPROTEIN"/>
    <property type="match status" value="1"/>
</dbReference>
<keyword evidence="5" id="KW-0998">Cell outer membrane</keyword>
<reference evidence="8 9" key="1">
    <citation type="submission" date="2019-03" db="EMBL/GenBank/DDBJ databases">
        <title>Genomic Encyclopedia of Type Strains, Phase IV (KMG-IV): sequencing the most valuable type-strain genomes for metagenomic binning, comparative biology and taxonomic classification.</title>
        <authorList>
            <person name="Goeker M."/>
        </authorList>
    </citation>
    <scope>NUCLEOTIDE SEQUENCE [LARGE SCALE GENOMIC DNA]</scope>
    <source>
        <strain evidence="8 9">DSM 21100</strain>
    </source>
</reference>
<keyword evidence="4" id="KW-0472">Membrane</keyword>
<dbReference type="Proteomes" id="UP000295807">
    <property type="component" value="Unassembled WGS sequence"/>
</dbReference>
<evidence type="ECO:0000259" key="7">
    <source>
        <dbReference type="Pfam" id="PF14322"/>
    </source>
</evidence>
<evidence type="ECO:0000256" key="3">
    <source>
        <dbReference type="ARBA" id="ARBA00022729"/>
    </source>
</evidence>
<dbReference type="Gene3D" id="1.25.40.390">
    <property type="match status" value="1"/>
</dbReference>
<evidence type="ECO:0000256" key="2">
    <source>
        <dbReference type="ARBA" id="ARBA00006275"/>
    </source>
</evidence>
<dbReference type="Pfam" id="PF07980">
    <property type="entry name" value="SusD_RagB"/>
    <property type="match status" value="1"/>
</dbReference>
<dbReference type="SUPFAM" id="SSF48452">
    <property type="entry name" value="TPR-like"/>
    <property type="match status" value="1"/>
</dbReference>
<dbReference type="InterPro" id="IPR012944">
    <property type="entry name" value="SusD_RagB_dom"/>
</dbReference>
<feature type="domain" description="SusD-like N-terminal" evidence="7">
    <location>
        <begin position="24"/>
        <end position="219"/>
    </location>
</feature>
<evidence type="ECO:0000256" key="5">
    <source>
        <dbReference type="ARBA" id="ARBA00023237"/>
    </source>
</evidence>
<dbReference type="EMBL" id="SMAD01000001">
    <property type="protein sequence ID" value="TCS89931.1"/>
    <property type="molecule type" value="Genomic_DNA"/>
</dbReference>
<proteinExistence type="inferred from homology"/>
<evidence type="ECO:0000259" key="6">
    <source>
        <dbReference type="Pfam" id="PF07980"/>
    </source>
</evidence>
<comment type="subcellular location">
    <subcellularLocation>
        <location evidence="1">Cell outer membrane</location>
    </subcellularLocation>
</comment>
<name>A0A4R3KX04_9SPHI</name>
<protein>
    <submittedName>
        <fullName evidence="8">Putative outer membrane starch-binding protein</fullName>
    </submittedName>
</protein>
<dbReference type="RefSeq" id="WP_132127408.1">
    <property type="nucleotide sequence ID" value="NZ_SMAD01000001.1"/>
</dbReference>
<evidence type="ECO:0000256" key="4">
    <source>
        <dbReference type="ARBA" id="ARBA00023136"/>
    </source>
</evidence>
<dbReference type="InterPro" id="IPR011990">
    <property type="entry name" value="TPR-like_helical_dom_sf"/>
</dbReference>
<dbReference type="OrthoDB" id="618454at2"/>
<comment type="similarity">
    <text evidence="2">Belongs to the SusD family.</text>
</comment>
<dbReference type="InterPro" id="IPR033985">
    <property type="entry name" value="SusD-like_N"/>
</dbReference>
<dbReference type="Pfam" id="PF14322">
    <property type="entry name" value="SusD-like_3"/>
    <property type="match status" value="1"/>
</dbReference>
<keyword evidence="3" id="KW-0732">Signal</keyword>
<dbReference type="GO" id="GO:0009279">
    <property type="term" value="C:cell outer membrane"/>
    <property type="evidence" value="ECO:0007669"/>
    <property type="project" value="UniProtKB-SubCell"/>
</dbReference>
<accession>A0A4R3KX04</accession>
<feature type="domain" description="RagB/SusD" evidence="6">
    <location>
        <begin position="285"/>
        <end position="541"/>
    </location>
</feature>
<organism evidence="8 9">
    <name type="scientific">Anseongella ginsenosidimutans</name>
    <dbReference type="NCBI Taxonomy" id="496056"/>
    <lineage>
        <taxon>Bacteria</taxon>
        <taxon>Pseudomonadati</taxon>
        <taxon>Bacteroidota</taxon>
        <taxon>Sphingobacteriia</taxon>
        <taxon>Sphingobacteriales</taxon>
        <taxon>Sphingobacteriaceae</taxon>
        <taxon>Anseongella</taxon>
    </lineage>
</organism>
<sequence>MRKANHIYYLAGLAAGILTGCSSEFLDRPPQSQIVDANFYQTAEQVLAGTAPLYNLVWFDYNDKASHGIGDARGGILTSGSYQLENIQMNTTGLTAENGASWRSFYNIVGQSNTLIKNIEQFAGENVPANIKQYAIAEARFMRGLAYSYLVQNWGPVPVIEDNSTLLQDTSIARNTIPSVWEFIMRDLRFAVQHMPETAPQEGRLTKWAAEGMLAKMFLARSGVGQSGSRNQADLDSAAWYAKHVIDNSGASLLPEYRDLFLMENNNNPESLFALQWVYNGGWGTNNSVQAYLAYGSEITGFGDGWGGDIGASLYILEKYEEADKRRKATFMLPASHYSYITQVPSGGEPQELRVPVNSTDEESRRYNSRVWVKKYVVGRPEDNDGKVQQQRTEINTYMLRLADVYLIYAEAVLGNNASTSDGEALQYYNAVRTRAGLDPKTSVTWEDIFNERLLEFAMEGQAWYEFTRLHYYDPQKAYTILSGQDRGFFRIYPDQIPDPNSWEIEIDEGSAQPRTYVVNAGNFYLPLPATELSRAPNLRKPPVPYDFGE</sequence>